<proteinExistence type="inferred from homology"/>
<dbReference type="GO" id="GO:0005524">
    <property type="term" value="F:ATP binding"/>
    <property type="evidence" value="ECO:0007669"/>
    <property type="project" value="UniProtKB-KW"/>
</dbReference>
<evidence type="ECO:0000256" key="4">
    <source>
        <dbReference type="ARBA" id="ARBA00022840"/>
    </source>
</evidence>
<evidence type="ECO:0000313" key="9">
    <source>
        <dbReference type="EMBL" id="OXY94918.1"/>
    </source>
</evidence>
<evidence type="ECO:0000313" key="10">
    <source>
        <dbReference type="Proteomes" id="UP000215483"/>
    </source>
</evidence>
<dbReference type="InterPro" id="IPR008147">
    <property type="entry name" value="Gln_synt_N"/>
</dbReference>
<dbReference type="SUPFAM" id="SSF55931">
    <property type="entry name" value="Glutamine synthetase/guanido kinase"/>
    <property type="match status" value="1"/>
</dbReference>
<keyword evidence="2" id="KW-0436">Ligase</keyword>
<dbReference type="GO" id="GO:0006542">
    <property type="term" value="P:glutamine biosynthetic process"/>
    <property type="evidence" value="ECO:0007669"/>
    <property type="project" value="InterPro"/>
</dbReference>
<evidence type="ECO:0000256" key="1">
    <source>
        <dbReference type="ARBA" id="ARBA00009897"/>
    </source>
</evidence>
<dbReference type="Pfam" id="PF00120">
    <property type="entry name" value="Gln-synt_C"/>
    <property type="match status" value="1"/>
</dbReference>
<gene>
    <name evidence="9" type="ORF">BEK98_17505</name>
</gene>
<feature type="domain" description="GS beta-grasp" evidence="7">
    <location>
        <begin position="29"/>
        <end position="121"/>
    </location>
</feature>
<comment type="similarity">
    <text evidence="1 5 6">Belongs to the glutamine synthetase family.</text>
</comment>
<organism evidence="9 10">
    <name type="scientific">Streptomyces diastatochromogenes</name>
    <dbReference type="NCBI Taxonomy" id="42236"/>
    <lineage>
        <taxon>Bacteria</taxon>
        <taxon>Bacillati</taxon>
        <taxon>Actinomycetota</taxon>
        <taxon>Actinomycetes</taxon>
        <taxon>Kitasatosporales</taxon>
        <taxon>Streptomycetaceae</taxon>
        <taxon>Streptomyces</taxon>
    </lineage>
</organism>
<dbReference type="Proteomes" id="UP000215483">
    <property type="component" value="Unassembled WGS sequence"/>
</dbReference>
<evidence type="ECO:0000259" key="8">
    <source>
        <dbReference type="PROSITE" id="PS51987"/>
    </source>
</evidence>
<keyword evidence="10" id="KW-1185">Reference proteome</keyword>
<dbReference type="PANTHER" id="PTHR43785:SF12">
    <property type="entry name" value="TYPE-1 GLUTAMINE SYNTHETASE 2"/>
    <property type="match status" value="1"/>
</dbReference>
<dbReference type="AlphaFoldDB" id="A0A233SH02"/>
<evidence type="ECO:0000259" key="7">
    <source>
        <dbReference type="PROSITE" id="PS51986"/>
    </source>
</evidence>
<evidence type="ECO:0000256" key="6">
    <source>
        <dbReference type="RuleBase" id="RU000384"/>
    </source>
</evidence>
<keyword evidence="4" id="KW-0067">ATP-binding</keyword>
<dbReference type="GO" id="GO:0004356">
    <property type="term" value="F:glutamine synthetase activity"/>
    <property type="evidence" value="ECO:0007669"/>
    <property type="project" value="InterPro"/>
</dbReference>
<keyword evidence="3" id="KW-0547">Nucleotide-binding</keyword>
<dbReference type="InterPro" id="IPR014746">
    <property type="entry name" value="Gln_synth/guanido_kin_cat_dom"/>
</dbReference>
<dbReference type="PROSITE" id="PS51987">
    <property type="entry name" value="GS_CATALYTIC"/>
    <property type="match status" value="1"/>
</dbReference>
<evidence type="ECO:0000256" key="2">
    <source>
        <dbReference type="ARBA" id="ARBA00022598"/>
    </source>
</evidence>
<dbReference type="PROSITE" id="PS51986">
    <property type="entry name" value="GS_BETA_GRASP"/>
    <property type="match status" value="1"/>
</dbReference>
<dbReference type="PANTHER" id="PTHR43785">
    <property type="entry name" value="GAMMA-GLUTAMYLPUTRESCINE SYNTHETASE"/>
    <property type="match status" value="1"/>
</dbReference>
<dbReference type="SMART" id="SM01230">
    <property type="entry name" value="Gln-synt_C"/>
    <property type="match status" value="1"/>
</dbReference>
<dbReference type="Gene3D" id="3.30.590.10">
    <property type="entry name" value="Glutamine synthetase/guanido kinase, catalytic domain"/>
    <property type="match status" value="1"/>
</dbReference>
<dbReference type="RefSeq" id="WP_094217553.1">
    <property type="nucleotide sequence ID" value="NZ_MCGQ01000014.1"/>
</dbReference>
<accession>A0A233SH02</accession>
<protein>
    <submittedName>
        <fullName evidence="9">Glutamine synthetase</fullName>
    </submittedName>
</protein>
<evidence type="ECO:0000256" key="5">
    <source>
        <dbReference type="PROSITE-ProRule" id="PRU01330"/>
    </source>
</evidence>
<dbReference type="EMBL" id="MCGQ01000014">
    <property type="protein sequence ID" value="OXY94918.1"/>
    <property type="molecule type" value="Genomic_DNA"/>
</dbReference>
<dbReference type="Gene3D" id="3.10.20.70">
    <property type="entry name" value="Glutamine synthetase, N-terminal domain"/>
    <property type="match status" value="1"/>
</dbReference>
<comment type="caution">
    <text evidence="9">The sequence shown here is derived from an EMBL/GenBank/DDBJ whole genome shotgun (WGS) entry which is preliminary data.</text>
</comment>
<sequence>MTTLADPVPGGRPGARLRAAGLTADLAAQGVHGIVLAYVDTAGIGRVKTIPTARLEAAVAWGVGMSPVFDTFLADDSIVTTDVLGSPDGDLRLYPDLDRLVVLAGQPGWAWAPVDRITQEGERHPGCARTFLRRIVADAADRHGLAFKAAVEVEWAVGLDSAPGAEFVPAVSGPAYGAARQVELSDCTADLLAALAAQGVDVDQIHPEYAAGQFEVSVGALDPVAAADRSVLVRQTIRAVAQRHRLQVSFAPAFLAEGVGNGGHLHLSCWRDGVNLHSGGAGRYGMTAEAESFAAGVLAHLPALTAVTAPSPASYLRLKPSQWAGVFTAWGRETREAALRVVTGTTGRGDQDANLEIKPVDLAANPYLALGCVIAAGLDGMTTSLPLPEEITGDPARYGPEEAAARGVERLPTSLPRAVEAFRADQVLRSALGPVLADAVTAVRLGEAAAVDGLDDAQVAAAYRWKY</sequence>
<name>A0A233SH02_STRDA</name>
<reference evidence="9 10" key="1">
    <citation type="submission" date="2016-07" db="EMBL/GenBank/DDBJ databases">
        <title>Draft genome of Streptomyces diastatochromogenes.</title>
        <authorList>
            <person name="Podduturi R."/>
            <person name="Lukassen M.B."/>
            <person name="Clausen N."/>
            <person name="Nielsen J.L."/>
            <person name="Jorgensen N.O."/>
        </authorList>
    </citation>
    <scope>NUCLEOTIDE SEQUENCE [LARGE SCALE GENOMIC DNA]</scope>
    <source>
        <strain evidence="9 10">DSM 40608</strain>
    </source>
</reference>
<dbReference type="InterPro" id="IPR036651">
    <property type="entry name" value="Gln_synt_N_sf"/>
</dbReference>
<dbReference type="OrthoDB" id="3277468at2"/>
<feature type="domain" description="GS catalytic" evidence="8">
    <location>
        <begin position="128"/>
        <end position="467"/>
    </location>
</feature>
<dbReference type="InterPro" id="IPR008146">
    <property type="entry name" value="Gln_synth_cat_dom"/>
</dbReference>
<evidence type="ECO:0000256" key="3">
    <source>
        <dbReference type="ARBA" id="ARBA00022741"/>
    </source>
</evidence>